<evidence type="ECO:0000256" key="4">
    <source>
        <dbReference type="ARBA" id="ARBA00022448"/>
    </source>
</evidence>
<keyword evidence="7 12" id="KW-0067">ATP-binding</keyword>
<keyword evidence="10" id="KW-0472">Membrane</keyword>
<dbReference type="InterPro" id="IPR045865">
    <property type="entry name" value="ACT-like_dom_sf"/>
</dbReference>
<evidence type="ECO:0000313" key="12">
    <source>
        <dbReference type="EMBL" id="MBR7799419.1"/>
    </source>
</evidence>
<dbReference type="EMBL" id="JAGSPJ010000002">
    <property type="protein sequence ID" value="MBR7799419.1"/>
    <property type="molecule type" value="Genomic_DNA"/>
</dbReference>
<keyword evidence="6" id="KW-0547">Nucleotide-binding</keyword>
<evidence type="ECO:0000256" key="8">
    <source>
        <dbReference type="ARBA" id="ARBA00022967"/>
    </source>
</evidence>
<dbReference type="Pfam" id="PF00005">
    <property type="entry name" value="ABC_tran"/>
    <property type="match status" value="1"/>
</dbReference>
<dbReference type="PROSITE" id="PS00211">
    <property type="entry name" value="ABC_TRANSPORTER_1"/>
    <property type="match status" value="1"/>
</dbReference>
<evidence type="ECO:0000256" key="5">
    <source>
        <dbReference type="ARBA" id="ARBA00022475"/>
    </source>
</evidence>
<comment type="caution">
    <text evidence="12">The sequence shown here is derived from an EMBL/GenBank/DDBJ whole genome shotgun (WGS) entry which is preliminary data.</text>
</comment>
<evidence type="ECO:0000259" key="11">
    <source>
        <dbReference type="PROSITE" id="PS50893"/>
    </source>
</evidence>
<dbReference type="Gene3D" id="3.40.50.300">
    <property type="entry name" value="P-loop containing nucleotide triphosphate hydrolases"/>
    <property type="match status" value="1"/>
</dbReference>
<gene>
    <name evidence="12" type="ORF">KDM90_05340</name>
</gene>
<dbReference type="Proteomes" id="UP000678545">
    <property type="component" value="Unassembled WGS sequence"/>
</dbReference>
<keyword evidence="8" id="KW-1278">Translocase</keyword>
<evidence type="ECO:0000313" key="13">
    <source>
        <dbReference type="Proteomes" id="UP000678545"/>
    </source>
</evidence>
<dbReference type="InterPro" id="IPR003593">
    <property type="entry name" value="AAA+_ATPase"/>
</dbReference>
<dbReference type="GO" id="GO:0006865">
    <property type="term" value="P:amino acid transport"/>
    <property type="evidence" value="ECO:0007669"/>
    <property type="project" value="UniProtKB-KW"/>
</dbReference>
<reference evidence="12" key="1">
    <citation type="submission" date="2021-04" db="EMBL/GenBank/DDBJ databases">
        <title>novel species isolated from subtropical streams in China.</title>
        <authorList>
            <person name="Lu H."/>
        </authorList>
    </citation>
    <scope>NUCLEOTIDE SEQUENCE</scope>
    <source>
        <strain evidence="12">FT137W</strain>
    </source>
</reference>
<proteinExistence type="inferred from homology"/>
<keyword evidence="13" id="KW-1185">Reference proteome</keyword>
<keyword evidence="4" id="KW-0813">Transport</keyword>
<protein>
    <recommendedName>
        <fullName evidence="3">Cell division ATP-binding protein FtsE</fullName>
    </recommendedName>
</protein>
<dbReference type="AlphaFoldDB" id="A0A941DXT9"/>
<dbReference type="Pfam" id="PF09383">
    <property type="entry name" value="NIL"/>
    <property type="match status" value="1"/>
</dbReference>
<dbReference type="Gene3D" id="3.30.70.260">
    <property type="match status" value="1"/>
</dbReference>
<dbReference type="SUPFAM" id="SSF55021">
    <property type="entry name" value="ACT-like"/>
    <property type="match status" value="1"/>
</dbReference>
<dbReference type="GO" id="GO:0016887">
    <property type="term" value="F:ATP hydrolysis activity"/>
    <property type="evidence" value="ECO:0007669"/>
    <property type="project" value="InterPro"/>
</dbReference>
<organism evidence="12 13">
    <name type="scientific">Undibacterium fentianense</name>
    <dbReference type="NCBI Taxonomy" id="2828728"/>
    <lineage>
        <taxon>Bacteria</taxon>
        <taxon>Pseudomonadati</taxon>
        <taxon>Pseudomonadota</taxon>
        <taxon>Betaproteobacteria</taxon>
        <taxon>Burkholderiales</taxon>
        <taxon>Oxalobacteraceae</taxon>
        <taxon>Undibacterium</taxon>
    </lineage>
</organism>
<keyword evidence="5" id="KW-1003">Cell membrane</keyword>
<evidence type="ECO:0000256" key="9">
    <source>
        <dbReference type="ARBA" id="ARBA00022970"/>
    </source>
</evidence>
<sequence>MIEITQLEKEYVVQGRAIPALSDINLKIEQGEVFGIIGRSGAGKSTLLRALNLLERPTRGKVIFEGEDISQFQAGQLQALRQRIGMVFQHFNLLNAKTVSQNIEFPLKLTGKYDANERQQRVAELLQLVGLQEHADKYPAQLSGGQKQRVGIARALANYPHLLLCDEATSALDPETTQQILKLLLEINQQLGLTIVLITHEMQVIRTICDRVAVIDRGEIVEVGNVVEVFLHPRHAVTQSLVAENQALDLSLLQELAQRGKRREHSHLLRLTYVGNSTHEPILSRITAQTSAEIAILQGVIARIKNTPYGQLIVEVIGAEDEIDKVLKLLGRADIRVDVLNHLLNQIGGK</sequence>
<keyword evidence="9" id="KW-0029">Amino-acid transport</keyword>
<dbReference type="SMART" id="SM00382">
    <property type="entry name" value="AAA"/>
    <property type="match status" value="1"/>
</dbReference>
<feature type="domain" description="ABC transporter" evidence="11">
    <location>
        <begin position="2"/>
        <end position="242"/>
    </location>
</feature>
<dbReference type="SMART" id="SM00930">
    <property type="entry name" value="NIL"/>
    <property type="match status" value="1"/>
</dbReference>
<dbReference type="FunFam" id="3.40.50.300:FF:000056">
    <property type="entry name" value="Cell division ATP-binding protein FtsE"/>
    <property type="match status" value="1"/>
</dbReference>
<dbReference type="InterPro" id="IPR017871">
    <property type="entry name" value="ABC_transporter-like_CS"/>
</dbReference>
<dbReference type="InterPro" id="IPR018449">
    <property type="entry name" value="NIL_domain"/>
</dbReference>
<dbReference type="PANTHER" id="PTHR43166">
    <property type="entry name" value="AMINO ACID IMPORT ATP-BINDING PROTEIN"/>
    <property type="match status" value="1"/>
</dbReference>
<accession>A0A941DXT9</accession>
<evidence type="ECO:0000256" key="10">
    <source>
        <dbReference type="ARBA" id="ARBA00023136"/>
    </source>
</evidence>
<evidence type="ECO:0000256" key="6">
    <source>
        <dbReference type="ARBA" id="ARBA00022741"/>
    </source>
</evidence>
<dbReference type="CDD" id="cd03258">
    <property type="entry name" value="ABC_MetN_methionine_transporter"/>
    <property type="match status" value="1"/>
</dbReference>
<evidence type="ECO:0000256" key="3">
    <source>
        <dbReference type="ARBA" id="ARBA00020019"/>
    </source>
</evidence>
<dbReference type="InterPro" id="IPR050086">
    <property type="entry name" value="MetN_ABC_transporter-like"/>
</dbReference>
<comment type="similarity">
    <text evidence="2">Belongs to the ABC transporter superfamily.</text>
</comment>
<dbReference type="GO" id="GO:0005524">
    <property type="term" value="F:ATP binding"/>
    <property type="evidence" value="ECO:0007669"/>
    <property type="project" value="UniProtKB-KW"/>
</dbReference>
<name>A0A941DXT9_9BURK</name>
<dbReference type="GO" id="GO:0005886">
    <property type="term" value="C:plasma membrane"/>
    <property type="evidence" value="ECO:0007669"/>
    <property type="project" value="UniProtKB-ARBA"/>
</dbReference>
<dbReference type="RefSeq" id="WP_212674579.1">
    <property type="nucleotide sequence ID" value="NZ_JAGSPJ010000002.1"/>
</dbReference>
<dbReference type="InterPro" id="IPR003439">
    <property type="entry name" value="ABC_transporter-like_ATP-bd"/>
</dbReference>
<evidence type="ECO:0000256" key="1">
    <source>
        <dbReference type="ARBA" id="ARBA00002579"/>
    </source>
</evidence>
<dbReference type="SUPFAM" id="SSF52540">
    <property type="entry name" value="P-loop containing nucleoside triphosphate hydrolases"/>
    <property type="match status" value="1"/>
</dbReference>
<comment type="function">
    <text evidence="1">Part of the ABC transporter FtsEX involved in cellular division. Important for assembly or stability of the septal ring.</text>
</comment>
<dbReference type="PANTHER" id="PTHR43166:SF30">
    <property type="entry name" value="METHIONINE IMPORT ATP-BINDING PROTEIN METN"/>
    <property type="match status" value="1"/>
</dbReference>
<evidence type="ECO:0000256" key="7">
    <source>
        <dbReference type="ARBA" id="ARBA00022840"/>
    </source>
</evidence>
<dbReference type="InterPro" id="IPR027417">
    <property type="entry name" value="P-loop_NTPase"/>
</dbReference>
<dbReference type="InterPro" id="IPR041701">
    <property type="entry name" value="MetN_ABC"/>
</dbReference>
<evidence type="ECO:0000256" key="2">
    <source>
        <dbReference type="ARBA" id="ARBA00005417"/>
    </source>
</evidence>
<dbReference type="PROSITE" id="PS50893">
    <property type="entry name" value="ABC_TRANSPORTER_2"/>
    <property type="match status" value="1"/>
</dbReference>